<proteinExistence type="predicted"/>
<dbReference type="AlphaFoldDB" id="X8DDF6"/>
<organism evidence="2">
    <name type="scientific">Mycobacterium xenopi 4042</name>
    <dbReference type="NCBI Taxonomy" id="1299334"/>
    <lineage>
        <taxon>Bacteria</taxon>
        <taxon>Bacillati</taxon>
        <taxon>Actinomycetota</taxon>
        <taxon>Actinomycetes</taxon>
        <taxon>Mycobacteriales</taxon>
        <taxon>Mycobacteriaceae</taxon>
        <taxon>Mycobacterium</taxon>
    </lineage>
</organism>
<gene>
    <name evidence="2" type="ORF">I553_10832</name>
</gene>
<dbReference type="EMBL" id="JAOB01000027">
    <property type="protein sequence ID" value="EUA65535.1"/>
    <property type="molecule type" value="Genomic_DNA"/>
</dbReference>
<reference evidence="2" key="1">
    <citation type="submission" date="2014-01" db="EMBL/GenBank/DDBJ databases">
        <authorList>
            <person name="Brown-Elliot B."/>
            <person name="Wallace R."/>
            <person name="Lenaerts A."/>
            <person name="Ordway D."/>
            <person name="DeGroote M.A."/>
            <person name="Parker T."/>
            <person name="Sizemore C."/>
            <person name="Tallon L.J."/>
            <person name="Sadzewicz L.K."/>
            <person name="Sengamalay N."/>
            <person name="Fraser C.M."/>
            <person name="Hine E."/>
            <person name="Shefchek K.A."/>
            <person name="Das S.P."/>
            <person name="Tettelin H."/>
        </authorList>
    </citation>
    <scope>NUCLEOTIDE SEQUENCE [LARGE SCALE GENOMIC DNA]</scope>
    <source>
        <strain evidence="2">4042</strain>
    </source>
</reference>
<name>X8DDF6_MYCXE</name>
<sequence length="61" mass="6597">MDYLHADGAHRGLIDLRPIITDQIVRTGRPLNHRGATAVHAARTAPEKSTAACHSGRSLGW</sequence>
<accession>X8DDF6</accession>
<evidence type="ECO:0000313" key="2">
    <source>
        <dbReference type="EMBL" id="EUA65535.1"/>
    </source>
</evidence>
<feature type="region of interest" description="Disordered" evidence="1">
    <location>
        <begin position="38"/>
        <end position="61"/>
    </location>
</feature>
<comment type="caution">
    <text evidence="2">The sequence shown here is derived from an EMBL/GenBank/DDBJ whole genome shotgun (WGS) entry which is preliminary data.</text>
</comment>
<protein>
    <submittedName>
        <fullName evidence="2">Uncharacterized protein</fullName>
    </submittedName>
</protein>
<evidence type="ECO:0000256" key="1">
    <source>
        <dbReference type="SAM" id="MobiDB-lite"/>
    </source>
</evidence>
<dbReference type="PATRIC" id="fig|1299334.3.peg.2514"/>